<keyword evidence="4" id="KW-1185">Reference proteome</keyword>
<comment type="caution">
    <text evidence="3">The sequence shown here is derived from an EMBL/GenBank/DDBJ whole genome shotgun (WGS) entry which is preliminary data.</text>
</comment>
<keyword evidence="2" id="KW-0472">Membrane</keyword>
<feature type="coiled-coil region" evidence="1">
    <location>
        <begin position="70"/>
        <end position="108"/>
    </location>
</feature>
<proteinExistence type="predicted"/>
<name>A0ABR5LHI1_9MYCO</name>
<gene>
    <name evidence="3" type="ORF">AN912_30370</name>
</gene>
<dbReference type="Proteomes" id="UP000037962">
    <property type="component" value="Unassembled WGS sequence"/>
</dbReference>
<evidence type="ECO:0000256" key="1">
    <source>
        <dbReference type="SAM" id="Coils"/>
    </source>
</evidence>
<protein>
    <submittedName>
        <fullName evidence="3">Uncharacterized protein</fullName>
    </submittedName>
</protein>
<keyword evidence="1" id="KW-0175">Coiled coil</keyword>
<accession>A0ABR5LHI1</accession>
<evidence type="ECO:0000313" key="4">
    <source>
        <dbReference type="Proteomes" id="UP000037962"/>
    </source>
</evidence>
<keyword evidence="2" id="KW-1133">Transmembrane helix</keyword>
<reference evidence="3 4" key="1">
    <citation type="submission" date="2015-09" db="EMBL/GenBank/DDBJ databases">
        <title>Genome Sequences of Mycobacterium immunogenum Isolates, Recuperated from a Chloraminated Drinking Water Distribution System Simulator Subjected to Episodes of Nitrification.</title>
        <authorList>
            <person name="Gomez-Alvarez V."/>
            <person name="Revetta R.P."/>
        </authorList>
    </citation>
    <scope>NUCLEOTIDE SEQUENCE [LARGE SCALE GENOMIC DNA]</scope>
    <source>
        <strain evidence="3 4">H076</strain>
    </source>
</reference>
<evidence type="ECO:0000256" key="2">
    <source>
        <dbReference type="SAM" id="Phobius"/>
    </source>
</evidence>
<evidence type="ECO:0000313" key="3">
    <source>
        <dbReference type="EMBL" id="KPG19293.1"/>
    </source>
</evidence>
<dbReference type="EMBL" id="LJFS01000089">
    <property type="protein sequence ID" value="KPG19293.1"/>
    <property type="molecule type" value="Genomic_DNA"/>
</dbReference>
<organism evidence="3 4">
    <name type="scientific">Mycobacteroides immunogenum</name>
    <dbReference type="NCBI Taxonomy" id="83262"/>
    <lineage>
        <taxon>Bacteria</taxon>
        <taxon>Bacillati</taxon>
        <taxon>Actinomycetota</taxon>
        <taxon>Actinomycetes</taxon>
        <taxon>Mycobacteriales</taxon>
        <taxon>Mycobacteriaceae</taxon>
        <taxon>Mycobacteroides</taxon>
    </lineage>
</organism>
<feature type="transmembrane region" description="Helical" evidence="2">
    <location>
        <begin position="23"/>
        <end position="42"/>
    </location>
</feature>
<sequence length="112" mass="12277">MSMGKWIAAGLLGLSGLSLLSEYPLWGVGLLGVAALLMWMGLQGRQAARVERSRPVAARQARMDVQVEVNAAQRAANKQVRRAVERARRQAQRNVDGAAARVRAEQAQRWVS</sequence>
<keyword evidence="2" id="KW-0812">Transmembrane</keyword>